<dbReference type="Pfam" id="PF02423">
    <property type="entry name" value="OCD_Mu_crystall"/>
    <property type="match status" value="1"/>
</dbReference>
<gene>
    <name evidence="2" type="ORF">NYM_LOCUS12612</name>
</gene>
<protein>
    <recommendedName>
        <fullName evidence="3">Ornithine cyclodeaminase</fullName>
    </recommendedName>
</protein>
<dbReference type="OrthoDB" id="41492at2759"/>
<dbReference type="SUPFAM" id="SSF51735">
    <property type="entry name" value="NAD(P)-binding Rossmann-fold domains"/>
    <property type="match status" value="1"/>
</dbReference>
<dbReference type="GO" id="GO:0009507">
    <property type="term" value="C:chloroplast"/>
    <property type="evidence" value="ECO:0007669"/>
    <property type="project" value="EnsemblPlants"/>
</dbReference>
<sequence>MASMDTNKENVPKRSREFFVIDSAGIRSKLSYAALLDHFQASLPSATELVRCPHRQQFSIDSSSTLLLMPSWPSTSVFPYLGVKIVTSFPQNSARNLPGINASYLLFDSAIGRPLSCIDGTEMTLWRTSCVSALAARKLAREDAGVLVMVGAGALATHLIRAHLTVRPSLKKVFIWNRTAEKAISLVKKLQEEVNGVQFVHGASLGDIIGEGDVVSCATSSEVPVVEGQKLKNGVHLDLVGSFTPSMKECDDEAIARGRVFVDCEAAFAEAGELVGAFDRGVISPGDVVATLPELIKGEKIGRSCSDQITVFKSVGSAVVDLLAAQLIYESHL</sequence>
<dbReference type="GO" id="GO:0062034">
    <property type="term" value="P:L-pipecolic acid biosynthetic process"/>
    <property type="evidence" value="ECO:0007669"/>
    <property type="project" value="EnsemblPlants"/>
</dbReference>
<dbReference type="OMA" id="VKIVNVH"/>
<dbReference type="PANTHER" id="PTHR13812:SF19">
    <property type="entry name" value="KETIMINE REDUCTASE MU-CRYSTALLIN"/>
    <property type="match status" value="1"/>
</dbReference>
<evidence type="ECO:0008006" key="3">
    <source>
        <dbReference type="Google" id="ProtNLM"/>
    </source>
</evidence>
<dbReference type="EMBL" id="LR721780">
    <property type="protein sequence ID" value="VVW06011.1"/>
    <property type="molecule type" value="Genomic_DNA"/>
</dbReference>
<dbReference type="PANTHER" id="PTHR13812">
    <property type="entry name" value="KETIMINE REDUCTASE MU-CRYSTALLIN"/>
    <property type="match status" value="1"/>
</dbReference>
<evidence type="ECO:0000313" key="2">
    <source>
        <dbReference type="EMBL" id="VVW06011.1"/>
    </source>
</evidence>
<dbReference type="AlphaFoldDB" id="A0A5K1AV43"/>
<organism evidence="2">
    <name type="scientific">Nymphaea colorata</name>
    <name type="common">pocket water lily</name>
    <dbReference type="NCBI Taxonomy" id="210225"/>
    <lineage>
        <taxon>Eukaryota</taxon>
        <taxon>Viridiplantae</taxon>
        <taxon>Streptophyta</taxon>
        <taxon>Embryophyta</taxon>
        <taxon>Tracheophyta</taxon>
        <taxon>Spermatophyta</taxon>
        <taxon>Magnoliopsida</taxon>
        <taxon>Nymphaeales</taxon>
        <taxon>Nymphaeaceae</taxon>
        <taxon>Nymphaea</taxon>
    </lineage>
</organism>
<evidence type="ECO:0000256" key="1">
    <source>
        <dbReference type="ARBA" id="ARBA00008903"/>
    </source>
</evidence>
<proteinExistence type="inferred from homology"/>
<dbReference type="InterPro" id="IPR023401">
    <property type="entry name" value="ODC_N"/>
</dbReference>
<dbReference type="GO" id="GO:0062046">
    <property type="term" value="F:dehydropipecolic acid reductase"/>
    <property type="evidence" value="ECO:0007669"/>
    <property type="project" value="EnsemblPlants"/>
</dbReference>
<dbReference type="InterPro" id="IPR003462">
    <property type="entry name" value="ODC_Mu_crystall"/>
</dbReference>
<dbReference type="Gramene" id="NC2G0036300.1">
    <property type="protein sequence ID" value="NC2G0036300.1:cds"/>
    <property type="gene ID" value="NC2G0036300"/>
</dbReference>
<dbReference type="FunFam" id="3.40.50.720:FF:000311">
    <property type="entry name" value="Ornithine cyclodeaminase"/>
    <property type="match status" value="1"/>
</dbReference>
<comment type="similarity">
    <text evidence="1">Belongs to the ornithine cyclodeaminase/mu-crystallin family.</text>
</comment>
<dbReference type="GO" id="GO:1901672">
    <property type="term" value="P:positive regulation of systemic acquired resistance"/>
    <property type="evidence" value="ECO:0007669"/>
    <property type="project" value="EnsemblPlants"/>
</dbReference>
<reference evidence="2" key="1">
    <citation type="submission" date="2019-09" db="EMBL/GenBank/DDBJ databases">
        <authorList>
            <person name="Zhang L."/>
        </authorList>
    </citation>
    <scope>NUCLEOTIDE SEQUENCE</scope>
</reference>
<dbReference type="InterPro" id="IPR036291">
    <property type="entry name" value="NAD(P)-bd_dom_sf"/>
</dbReference>
<dbReference type="GO" id="GO:0009627">
    <property type="term" value="P:systemic acquired resistance"/>
    <property type="evidence" value="ECO:0007669"/>
    <property type="project" value="EnsemblPlants"/>
</dbReference>
<dbReference type="NCBIfam" id="NF004793">
    <property type="entry name" value="PRK06141.1"/>
    <property type="match status" value="1"/>
</dbReference>
<dbReference type="Gene3D" id="3.30.1780.10">
    <property type="entry name" value="ornithine cyclodeaminase, domain 1"/>
    <property type="match status" value="1"/>
</dbReference>
<dbReference type="Gene3D" id="3.40.50.720">
    <property type="entry name" value="NAD(P)-binding Rossmann-like Domain"/>
    <property type="match status" value="1"/>
</dbReference>
<accession>A0A5K1AV43</accession>
<name>A0A5K1AV43_9MAGN</name>
<dbReference type="PIRSF" id="PIRSF001439">
    <property type="entry name" value="CryM"/>
    <property type="match status" value="1"/>
</dbReference>